<proteinExistence type="predicted"/>
<evidence type="ECO:0000313" key="1">
    <source>
        <dbReference type="EMBL" id="EAZ18004.1"/>
    </source>
</evidence>
<dbReference type="EMBL" id="CM000148">
    <property type="protein sequence ID" value="EAZ18004.1"/>
    <property type="molecule type" value="Genomic_DNA"/>
</dbReference>
<gene>
    <name evidence="1" type="ORF">OsJ_33552</name>
</gene>
<accession>A3CA91</accession>
<dbReference type="Proteomes" id="UP000007752">
    <property type="component" value="Chromosome 11"/>
</dbReference>
<sequence length="114" mass="12074">MVGDGDGWMGVGLIHRPLDHGGGNGKGEAVQFDLEGVTACGRSGVRPWLVVEAAECSRGVHSGGAPRWMQPRTECGMQRDDNWQGVGVADMQPKVVQYRQPGQGGEEGGTVRSD</sequence>
<reference evidence="1" key="1">
    <citation type="journal article" date="2005" name="PLoS Biol.">
        <title>The genomes of Oryza sativa: a history of duplications.</title>
        <authorList>
            <person name="Yu J."/>
            <person name="Wang J."/>
            <person name="Lin W."/>
            <person name="Li S."/>
            <person name="Li H."/>
            <person name="Zhou J."/>
            <person name="Ni P."/>
            <person name="Dong W."/>
            <person name="Hu S."/>
            <person name="Zeng C."/>
            <person name="Zhang J."/>
            <person name="Zhang Y."/>
            <person name="Li R."/>
            <person name="Xu Z."/>
            <person name="Li S."/>
            <person name="Li X."/>
            <person name="Zheng H."/>
            <person name="Cong L."/>
            <person name="Lin L."/>
            <person name="Yin J."/>
            <person name="Geng J."/>
            <person name="Li G."/>
            <person name="Shi J."/>
            <person name="Liu J."/>
            <person name="Lv H."/>
            <person name="Li J."/>
            <person name="Wang J."/>
            <person name="Deng Y."/>
            <person name="Ran L."/>
            <person name="Shi X."/>
            <person name="Wang X."/>
            <person name="Wu Q."/>
            <person name="Li C."/>
            <person name="Ren X."/>
            <person name="Wang J."/>
            <person name="Wang X."/>
            <person name="Li D."/>
            <person name="Liu D."/>
            <person name="Zhang X."/>
            <person name="Ji Z."/>
            <person name="Zhao W."/>
            <person name="Sun Y."/>
            <person name="Zhang Z."/>
            <person name="Bao J."/>
            <person name="Han Y."/>
            <person name="Dong L."/>
            <person name="Ji J."/>
            <person name="Chen P."/>
            <person name="Wu S."/>
            <person name="Liu J."/>
            <person name="Xiao Y."/>
            <person name="Bu D."/>
            <person name="Tan J."/>
            <person name="Yang L."/>
            <person name="Ye C."/>
            <person name="Zhang J."/>
            <person name="Xu J."/>
            <person name="Zhou Y."/>
            <person name="Yu Y."/>
            <person name="Zhang B."/>
            <person name="Zhuang S."/>
            <person name="Wei H."/>
            <person name="Liu B."/>
            <person name="Lei M."/>
            <person name="Yu H."/>
            <person name="Li Y."/>
            <person name="Xu H."/>
            <person name="Wei S."/>
            <person name="He X."/>
            <person name="Fang L."/>
            <person name="Zhang Z."/>
            <person name="Zhang Y."/>
            <person name="Huang X."/>
            <person name="Su Z."/>
            <person name="Tong W."/>
            <person name="Li J."/>
            <person name="Tong Z."/>
            <person name="Li S."/>
            <person name="Ye J."/>
            <person name="Wang L."/>
            <person name="Fang L."/>
            <person name="Lei T."/>
            <person name="Chen C."/>
            <person name="Chen H."/>
            <person name="Xu Z."/>
            <person name="Li H."/>
            <person name="Huang H."/>
            <person name="Zhang F."/>
            <person name="Xu H."/>
            <person name="Li N."/>
            <person name="Zhao C."/>
            <person name="Li S."/>
            <person name="Dong L."/>
            <person name="Huang Y."/>
            <person name="Li L."/>
            <person name="Xi Y."/>
            <person name="Qi Q."/>
            <person name="Li W."/>
            <person name="Zhang B."/>
            <person name="Hu W."/>
            <person name="Zhang Y."/>
            <person name="Tian X."/>
            <person name="Jiao Y."/>
            <person name="Liang X."/>
            <person name="Jin J."/>
            <person name="Gao L."/>
            <person name="Zheng W."/>
            <person name="Hao B."/>
            <person name="Liu S."/>
            <person name="Wang W."/>
            <person name="Yuan L."/>
            <person name="Cao M."/>
            <person name="McDermott J."/>
            <person name="Samudrala R."/>
            <person name="Wang J."/>
            <person name="Wong G.K."/>
            <person name="Yang H."/>
        </authorList>
    </citation>
    <scope>NUCLEOTIDE SEQUENCE [LARGE SCALE GENOMIC DNA]</scope>
</reference>
<organism evidence="1">
    <name type="scientific">Oryza sativa subsp. japonica</name>
    <name type="common">Rice</name>
    <dbReference type="NCBI Taxonomy" id="39947"/>
    <lineage>
        <taxon>Eukaryota</taxon>
        <taxon>Viridiplantae</taxon>
        <taxon>Streptophyta</taxon>
        <taxon>Embryophyta</taxon>
        <taxon>Tracheophyta</taxon>
        <taxon>Spermatophyta</taxon>
        <taxon>Magnoliopsida</taxon>
        <taxon>Liliopsida</taxon>
        <taxon>Poales</taxon>
        <taxon>Poaceae</taxon>
        <taxon>BOP clade</taxon>
        <taxon>Oryzoideae</taxon>
        <taxon>Oryzeae</taxon>
        <taxon>Oryzinae</taxon>
        <taxon>Oryza</taxon>
        <taxon>Oryza sativa</taxon>
    </lineage>
</organism>
<name>A3CA91_ORYSJ</name>
<dbReference type="AlphaFoldDB" id="A3CA91"/>
<protein>
    <submittedName>
        <fullName evidence="1">Uncharacterized protein</fullName>
    </submittedName>
</protein>
<reference evidence="1" key="2">
    <citation type="submission" date="2008-12" db="EMBL/GenBank/DDBJ databases">
        <title>Improved gene annotation of the rice (Oryza sativa) genomes.</title>
        <authorList>
            <person name="Wang J."/>
            <person name="Li R."/>
            <person name="Fan W."/>
            <person name="Huang Q."/>
            <person name="Zhang J."/>
            <person name="Zhou Y."/>
            <person name="Hu Y."/>
            <person name="Zi S."/>
            <person name="Li J."/>
            <person name="Ni P."/>
            <person name="Zheng H."/>
            <person name="Zhang Y."/>
            <person name="Zhao M."/>
            <person name="Hao Q."/>
            <person name="McDermott J."/>
            <person name="Samudrala R."/>
            <person name="Kristiansen K."/>
            <person name="Wong G.K.-S."/>
        </authorList>
    </citation>
    <scope>NUCLEOTIDE SEQUENCE</scope>
</reference>